<evidence type="ECO:0000313" key="2">
    <source>
        <dbReference type="Proteomes" id="UP000095085"/>
    </source>
</evidence>
<evidence type="ECO:0000313" key="1">
    <source>
        <dbReference type="EMBL" id="ODV69520.1"/>
    </source>
</evidence>
<dbReference type="Proteomes" id="UP000095085">
    <property type="component" value="Unassembled WGS sequence"/>
</dbReference>
<dbReference type="EMBL" id="KV454538">
    <property type="protein sequence ID" value="ODV69520.1"/>
    <property type="molecule type" value="Genomic_DNA"/>
</dbReference>
<protein>
    <submittedName>
        <fullName evidence="1">Uncharacterized protein</fullName>
    </submittedName>
</protein>
<dbReference type="RefSeq" id="XP_020078587.1">
    <property type="nucleotide sequence ID" value="XM_020220405.1"/>
</dbReference>
<dbReference type="GeneID" id="30994955"/>
<reference evidence="2" key="1">
    <citation type="submission" date="2016-05" db="EMBL/GenBank/DDBJ databases">
        <title>Comparative genomics of biotechnologically important yeasts.</title>
        <authorList>
            <consortium name="DOE Joint Genome Institute"/>
            <person name="Riley R."/>
            <person name="Haridas S."/>
            <person name="Wolfe K.H."/>
            <person name="Lopes M.R."/>
            <person name="Hittinger C.T."/>
            <person name="Goker M."/>
            <person name="Salamov A."/>
            <person name="Wisecaver J."/>
            <person name="Long T.M."/>
            <person name="Aerts A.L."/>
            <person name="Barry K."/>
            <person name="Choi C."/>
            <person name="Clum A."/>
            <person name="Coughlan A.Y."/>
            <person name="Deshpande S."/>
            <person name="Douglass A.P."/>
            <person name="Hanson S.J."/>
            <person name="Klenk H.-P."/>
            <person name="Labutti K."/>
            <person name="Lapidus A."/>
            <person name="Lindquist E."/>
            <person name="Lipzen A."/>
            <person name="Meier-Kolthoff J.P."/>
            <person name="Ohm R.A."/>
            <person name="Otillar R.P."/>
            <person name="Pangilinan J."/>
            <person name="Peng Y."/>
            <person name="Rokas A."/>
            <person name="Rosa C.A."/>
            <person name="Scheuner C."/>
            <person name="Sibirny A.A."/>
            <person name="Slot J.C."/>
            <person name="Stielow J.B."/>
            <person name="Sun H."/>
            <person name="Kurtzman C.P."/>
            <person name="Blackwell M."/>
            <person name="Grigoriev I.V."/>
            <person name="Jeffries T.W."/>
        </authorList>
    </citation>
    <scope>NUCLEOTIDE SEQUENCE [LARGE SCALE GENOMIC DNA]</scope>
    <source>
        <strain evidence="2">NRRL Y-1933</strain>
    </source>
</reference>
<organism evidence="1 2">
    <name type="scientific">Hyphopichia burtonii NRRL Y-1933</name>
    <dbReference type="NCBI Taxonomy" id="984485"/>
    <lineage>
        <taxon>Eukaryota</taxon>
        <taxon>Fungi</taxon>
        <taxon>Dikarya</taxon>
        <taxon>Ascomycota</taxon>
        <taxon>Saccharomycotina</taxon>
        <taxon>Pichiomycetes</taxon>
        <taxon>Debaryomycetaceae</taxon>
        <taxon>Hyphopichia</taxon>
    </lineage>
</organism>
<keyword evidence="2" id="KW-1185">Reference proteome</keyword>
<name>A0A1E4RQG9_9ASCO</name>
<accession>A0A1E4RQG9</accession>
<gene>
    <name evidence="1" type="ORF">HYPBUDRAFT_151255</name>
</gene>
<proteinExistence type="predicted"/>
<sequence>MSPFKEGTVLMIINIDKKFYYSECHQAFLLVKDPSLGARPSRVGYSPHWCALRQARVSFVSLMIEVTAIVSVVRMRIRECLGNA</sequence>
<dbReference type="AlphaFoldDB" id="A0A1E4RQG9"/>